<keyword evidence="3 6" id="KW-0694">RNA-binding</keyword>
<gene>
    <name evidence="6" type="primary">rps17</name>
    <name evidence="7" type="ORF">QPL79_01035</name>
</gene>
<evidence type="ECO:0000256" key="2">
    <source>
        <dbReference type="ARBA" id="ARBA00022730"/>
    </source>
</evidence>
<evidence type="ECO:0000256" key="4">
    <source>
        <dbReference type="ARBA" id="ARBA00022980"/>
    </source>
</evidence>
<dbReference type="NCBIfam" id="NF006345">
    <property type="entry name" value="PRK08572.1"/>
    <property type="match status" value="1"/>
</dbReference>
<dbReference type="NCBIfam" id="TIGR03630">
    <property type="entry name" value="uS17_arch"/>
    <property type="match status" value="1"/>
</dbReference>
<dbReference type="Pfam" id="PF00366">
    <property type="entry name" value="Ribosomal_S17"/>
    <property type="match status" value="1"/>
</dbReference>
<evidence type="ECO:0000256" key="6">
    <source>
        <dbReference type="HAMAP-Rule" id="MF_01345"/>
    </source>
</evidence>
<accession>A0ABD4Z473</accession>
<keyword evidence="4 6" id="KW-0689">Ribosomal protein</keyword>
<evidence type="ECO:0000313" key="7">
    <source>
        <dbReference type="EMBL" id="MDK6027950.1"/>
    </source>
</evidence>
<dbReference type="GO" id="GO:0022627">
    <property type="term" value="C:cytosolic small ribosomal subunit"/>
    <property type="evidence" value="ECO:0007669"/>
    <property type="project" value="UniProtKB-UniRule"/>
</dbReference>
<protein>
    <recommendedName>
        <fullName evidence="6">Small ribosomal subunit protein uS17</fullName>
    </recommendedName>
</protein>
<sequence length="123" mass="13935">MSIQQNTRTRNIGIVYPGLKPPERTCNDDKCPWHGNVSVRGLLLTGKVIKAKMQNTVVVEREYVVWVRKFKRYERRRSRIHVHNPPCISAKEGDIVLIGETRPLAKSVSFVVLGVIGKSKVGE</sequence>
<proteinExistence type="inferred from homology"/>
<name>A0ABD4Z473_9CREN</name>
<keyword evidence="5 6" id="KW-0687">Ribonucleoprotein</keyword>
<dbReference type="EMBL" id="JASNVW010000001">
    <property type="protein sequence ID" value="MDK6027950.1"/>
    <property type="molecule type" value="Genomic_DNA"/>
</dbReference>
<comment type="caution">
    <text evidence="7">The sequence shown here is derived from an EMBL/GenBank/DDBJ whole genome shotgun (WGS) entry which is preliminary data.</text>
</comment>
<dbReference type="HAMAP" id="MF_01345_A">
    <property type="entry name" value="Ribosomal_uS17_A"/>
    <property type="match status" value="1"/>
</dbReference>
<keyword evidence="8" id="KW-1185">Reference proteome</keyword>
<comment type="similarity">
    <text evidence="1 6">Belongs to the universal ribosomal protein uS17 family.</text>
</comment>
<dbReference type="Proteomes" id="UP001529235">
    <property type="component" value="Unassembled WGS sequence"/>
</dbReference>
<dbReference type="InterPro" id="IPR028333">
    <property type="entry name" value="Ribosomal_uS17_arc/euk"/>
</dbReference>
<evidence type="ECO:0000256" key="5">
    <source>
        <dbReference type="ARBA" id="ARBA00023274"/>
    </source>
</evidence>
<dbReference type="RefSeq" id="WP_285272928.1">
    <property type="nucleotide sequence ID" value="NZ_JASNVW010000001.1"/>
</dbReference>
<comment type="subunit">
    <text evidence="6">Part of the 30S ribosomal subunit.</text>
</comment>
<dbReference type="InterPro" id="IPR012340">
    <property type="entry name" value="NA-bd_OB-fold"/>
</dbReference>
<dbReference type="PANTHER" id="PTHR10744:SF9">
    <property type="entry name" value="40S RIBOSOMAL PROTEIN S11-RELATED"/>
    <property type="match status" value="1"/>
</dbReference>
<reference evidence="7 8" key="1">
    <citation type="submission" date="2023-05" db="EMBL/GenBank/DDBJ databases">
        <title>A new hyperthermophilic archaea 'Ignisphaera cupida' sp. nov. and description of the family 'Ignisphaeraceae' fam. nov.</title>
        <authorList>
            <person name="Podosokorskaya O.A."/>
            <person name="Elcheninov A.G."/>
            <person name="Klukina A."/>
            <person name="Merkel A.Y."/>
        </authorList>
    </citation>
    <scope>NUCLEOTIDE SEQUENCE [LARGE SCALE GENOMIC DNA]</scope>
    <source>
        <strain evidence="7 8">4213-co</strain>
    </source>
</reference>
<keyword evidence="2 6" id="KW-0699">rRNA-binding</keyword>
<dbReference type="InterPro" id="IPR000266">
    <property type="entry name" value="Ribosomal_uS17"/>
</dbReference>
<dbReference type="PANTHER" id="PTHR10744">
    <property type="entry name" value="40S RIBOSOMAL PROTEIN S11 FAMILY MEMBER"/>
    <property type="match status" value="1"/>
</dbReference>
<dbReference type="Gene3D" id="2.40.50.1000">
    <property type="match status" value="1"/>
</dbReference>
<evidence type="ECO:0000313" key="8">
    <source>
        <dbReference type="Proteomes" id="UP001529235"/>
    </source>
</evidence>
<dbReference type="AlphaFoldDB" id="A0ABD4Z473"/>
<evidence type="ECO:0000256" key="3">
    <source>
        <dbReference type="ARBA" id="ARBA00022884"/>
    </source>
</evidence>
<dbReference type="PRINTS" id="PR00973">
    <property type="entry name" value="RIBOSOMALS17"/>
</dbReference>
<dbReference type="GO" id="GO:0003735">
    <property type="term" value="F:structural constituent of ribosome"/>
    <property type="evidence" value="ECO:0007669"/>
    <property type="project" value="UniProtKB-UniRule"/>
</dbReference>
<evidence type="ECO:0000256" key="1">
    <source>
        <dbReference type="ARBA" id="ARBA00010254"/>
    </source>
</evidence>
<dbReference type="CDD" id="cd00364">
    <property type="entry name" value="Ribosomal_uS17"/>
    <property type="match status" value="1"/>
</dbReference>
<dbReference type="GO" id="GO:0019843">
    <property type="term" value="F:rRNA binding"/>
    <property type="evidence" value="ECO:0007669"/>
    <property type="project" value="UniProtKB-UniRule"/>
</dbReference>
<dbReference type="SUPFAM" id="SSF50249">
    <property type="entry name" value="Nucleic acid-binding proteins"/>
    <property type="match status" value="1"/>
</dbReference>
<organism evidence="7 8">
    <name type="scientific">Ignisphaera cupida</name>
    <dbReference type="NCBI Taxonomy" id="3050454"/>
    <lineage>
        <taxon>Archaea</taxon>
        <taxon>Thermoproteota</taxon>
        <taxon>Thermoprotei</taxon>
        <taxon>Desulfurococcales</taxon>
        <taxon>Desulfurococcaceae</taxon>
        <taxon>Ignisphaera</taxon>
    </lineage>
</organism>
<comment type="function">
    <text evidence="6">One of the primary rRNA binding proteins, it binds specifically to the 5'-end of 16S ribosomal RNA.</text>
</comment>
<dbReference type="GO" id="GO:0006412">
    <property type="term" value="P:translation"/>
    <property type="evidence" value="ECO:0007669"/>
    <property type="project" value="UniProtKB-UniRule"/>
</dbReference>
<dbReference type="InterPro" id="IPR019978">
    <property type="entry name" value="Ribosomal_uS17_archaeal"/>
</dbReference>